<accession>A0AAV5D3Q3</accession>
<feature type="domain" description="Disease resistance protein winged helix" evidence="9">
    <location>
        <begin position="400"/>
        <end position="471"/>
    </location>
</feature>
<proteinExistence type="inferred from homology"/>
<evidence type="ECO:0000256" key="6">
    <source>
        <dbReference type="ARBA" id="ARBA00023054"/>
    </source>
</evidence>
<protein>
    <submittedName>
        <fullName evidence="11">Uncharacterized protein</fullName>
    </submittedName>
</protein>
<keyword evidence="4" id="KW-0547">Nucleotide-binding</keyword>
<organism evidence="11 12">
    <name type="scientific">Eleusine coracana subsp. coracana</name>
    <dbReference type="NCBI Taxonomy" id="191504"/>
    <lineage>
        <taxon>Eukaryota</taxon>
        <taxon>Viridiplantae</taxon>
        <taxon>Streptophyta</taxon>
        <taxon>Embryophyta</taxon>
        <taxon>Tracheophyta</taxon>
        <taxon>Spermatophyta</taxon>
        <taxon>Magnoliopsida</taxon>
        <taxon>Liliopsida</taxon>
        <taxon>Poales</taxon>
        <taxon>Poaceae</taxon>
        <taxon>PACMAD clade</taxon>
        <taxon>Chloridoideae</taxon>
        <taxon>Cynodonteae</taxon>
        <taxon>Eleusininae</taxon>
        <taxon>Eleusine</taxon>
    </lineage>
</organism>
<evidence type="ECO:0000259" key="7">
    <source>
        <dbReference type="Pfam" id="PF00931"/>
    </source>
</evidence>
<evidence type="ECO:0000256" key="3">
    <source>
        <dbReference type="ARBA" id="ARBA00022737"/>
    </source>
</evidence>
<dbReference type="InterPro" id="IPR044974">
    <property type="entry name" value="Disease_R_plants"/>
</dbReference>
<dbReference type="SUPFAM" id="SSF52058">
    <property type="entry name" value="L domain-like"/>
    <property type="match status" value="1"/>
</dbReference>
<dbReference type="InterPro" id="IPR042197">
    <property type="entry name" value="Apaf_helical"/>
</dbReference>
<dbReference type="AlphaFoldDB" id="A0AAV5D3Q3"/>
<keyword evidence="12" id="KW-1185">Reference proteome</keyword>
<dbReference type="InterPro" id="IPR002182">
    <property type="entry name" value="NB-ARC"/>
</dbReference>
<name>A0AAV5D3Q3_ELECO</name>
<dbReference type="Pfam" id="PF18052">
    <property type="entry name" value="Rx_N"/>
    <property type="match status" value="1"/>
</dbReference>
<evidence type="ECO:0000259" key="9">
    <source>
        <dbReference type="Pfam" id="PF23559"/>
    </source>
</evidence>
<dbReference type="GO" id="GO:0009626">
    <property type="term" value="P:plant-type hypersensitive response"/>
    <property type="evidence" value="ECO:0007669"/>
    <property type="project" value="UniProtKB-ARBA"/>
</dbReference>
<dbReference type="PANTHER" id="PTHR23155">
    <property type="entry name" value="DISEASE RESISTANCE PROTEIN RP"/>
    <property type="match status" value="1"/>
</dbReference>
<feature type="domain" description="Disease resistance R13L4/SHOC-2-like LRR" evidence="10">
    <location>
        <begin position="516"/>
        <end position="832"/>
    </location>
</feature>
<keyword evidence="6" id="KW-0175">Coiled coil</keyword>
<dbReference type="InterPro" id="IPR055414">
    <property type="entry name" value="LRR_R13L4/SHOC2-like"/>
</dbReference>
<dbReference type="Gene3D" id="3.40.50.300">
    <property type="entry name" value="P-loop containing nucleotide triphosphate hydrolases"/>
    <property type="match status" value="1"/>
</dbReference>
<evidence type="ECO:0000313" key="12">
    <source>
        <dbReference type="Proteomes" id="UP001054889"/>
    </source>
</evidence>
<reference evidence="11" key="1">
    <citation type="journal article" date="2018" name="DNA Res.">
        <title>Multiple hybrid de novo genome assembly of finger millet, an orphan allotetraploid crop.</title>
        <authorList>
            <person name="Hatakeyama M."/>
            <person name="Aluri S."/>
            <person name="Balachadran M.T."/>
            <person name="Sivarajan S.R."/>
            <person name="Patrignani A."/>
            <person name="Gruter S."/>
            <person name="Poveda L."/>
            <person name="Shimizu-Inatsugi R."/>
            <person name="Baeten J."/>
            <person name="Francoijs K.J."/>
            <person name="Nataraja K.N."/>
            <person name="Reddy Y.A.N."/>
            <person name="Phadnis S."/>
            <person name="Ravikumar R.L."/>
            <person name="Schlapbach R."/>
            <person name="Sreeman S.M."/>
            <person name="Shimizu K.K."/>
        </authorList>
    </citation>
    <scope>NUCLEOTIDE SEQUENCE</scope>
</reference>
<dbReference type="InterPro" id="IPR041118">
    <property type="entry name" value="Rx_N"/>
</dbReference>
<dbReference type="GO" id="GO:0043531">
    <property type="term" value="F:ADP binding"/>
    <property type="evidence" value="ECO:0007669"/>
    <property type="project" value="InterPro"/>
</dbReference>
<dbReference type="Pfam" id="PF23598">
    <property type="entry name" value="LRR_14"/>
    <property type="match status" value="1"/>
</dbReference>
<dbReference type="SUPFAM" id="SSF52540">
    <property type="entry name" value="P-loop containing nucleoside triphosphate hydrolases"/>
    <property type="match status" value="1"/>
</dbReference>
<evidence type="ECO:0000256" key="1">
    <source>
        <dbReference type="ARBA" id="ARBA00008894"/>
    </source>
</evidence>
<evidence type="ECO:0000256" key="5">
    <source>
        <dbReference type="ARBA" id="ARBA00022821"/>
    </source>
</evidence>
<evidence type="ECO:0000313" key="11">
    <source>
        <dbReference type="EMBL" id="GJN04998.1"/>
    </source>
</evidence>
<dbReference type="InterPro" id="IPR027417">
    <property type="entry name" value="P-loop_NTPase"/>
</dbReference>
<keyword evidence="3" id="KW-0677">Repeat</keyword>
<evidence type="ECO:0000259" key="10">
    <source>
        <dbReference type="Pfam" id="PF23598"/>
    </source>
</evidence>
<dbReference type="Gene3D" id="1.20.5.4130">
    <property type="match status" value="1"/>
</dbReference>
<feature type="domain" description="NB-ARC" evidence="7">
    <location>
        <begin position="127"/>
        <end position="267"/>
    </location>
</feature>
<evidence type="ECO:0000256" key="4">
    <source>
        <dbReference type="ARBA" id="ARBA00022741"/>
    </source>
</evidence>
<dbReference type="GO" id="GO:0042742">
    <property type="term" value="P:defense response to bacterium"/>
    <property type="evidence" value="ECO:0007669"/>
    <property type="project" value="UniProtKB-ARBA"/>
</dbReference>
<feature type="domain" description="Disease resistance N-terminal" evidence="8">
    <location>
        <begin position="1"/>
        <end position="61"/>
    </location>
</feature>
<keyword evidence="5" id="KW-0611">Plant defense</keyword>
<dbReference type="InterPro" id="IPR032675">
    <property type="entry name" value="LRR_dom_sf"/>
</dbReference>
<keyword evidence="2" id="KW-0433">Leucine-rich repeat</keyword>
<gene>
    <name evidence="11" type="primary">ga22590</name>
    <name evidence="11" type="ORF">PR202_ga22590</name>
</gene>
<dbReference type="InterPro" id="IPR036388">
    <property type="entry name" value="WH-like_DNA-bd_sf"/>
</dbReference>
<dbReference type="EMBL" id="BQKI01000011">
    <property type="protein sequence ID" value="GJN04998.1"/>
    <property type="molecule type" value="Genomic_DNA"/>
</dbReference>
<dbReference type="FunFam" id="1.10.10.10:FF:000322">
    <property type="entry name" value="Probable disease resistance protein At1g63360"/>
    <property type="match status" value="1"/>
</dbReference>
<dbReference type="PRINTS" id="PR00364">
    <property type="entry name" value="DISEASERSIST"/>
</dbReference>
<evidence type="ECO:0000259" key="8">
    <source>
        <dbReference type="Pfam" id="PF18052"/>
    </source>
</evidence>
<dbReference type="Proteomes" id="UP001054889">
    <property type="component" value="Unassembled WGS sequence"/>
</dbReference>
<comment type="caution">
    <text evidence="11">The sequence shown here is derived from an EMBL/GenBank/DDBJ whole genome shotgun (WGS) entry which is preliminary data.</text>
</comment>
<reference evidence="11" key="2">
    <citation type="submission" date="2021-12" db="EMBL/GenBank/DDBJ databases">
        <title>Resequencing data analysis of finger millet.</title>
        <authorList>
            <person name="Hatakeyama M."/>
            <person name="Aluri S."/>
            <person name="Balachadran M.T."/>
            <person name="Sivarajan S.R."/>
            <person name="Poveda L."/>
            <person name="Shimizu-Inatsugi R."/>
            <person name="Schlapbach R."/>
            <person name="Sreeman S.M."/>
            <person name="Shimizu K.K."/>
        </authorList>
    </citation>
    <scope>NUCLEOTIDE SEQUENCE</scope>
</reference>
<sequence length="869" mass="99036">MRRIESELRMIHCFLAQMETRYDNKQVLQSWIGEARKLGCLVEQTMDEYVVRILHKKGVGKKLLDVPAFALASRRLVAQLKEIEVELEHLSKMKKRWVQVDSQISLPVFSTQSHVSNNELTYGERREELIMLLDKGGQDLSVIAICGQRGSGKTHLVKDVYQSVRKDFDCTAWISLSQCPSTDDAVLKRTIQELQMDDSFTESSTVEDYIQSLMTGLKKKKFLFVFDDVQVPDAVRKARHTSFNNKMSSRIIIITRMRGVASGSECSVEAEFDTPSSSSEPPKLSDIQDLECMELTCLRFDEAFNLFCAKAFGSNNCPEQLRETSKRIITLCDQLPQAIVSIGASLSLKQPTQSVWHEMIEQICRIRDSKSSLNDIHKILYVSYNNLPMHLKNCLLYCSIFPAGHLLLPERLVRLWIAEGFIEKQVSSQLEEIAYNYVQELIRWGFLQIIDSDEFGQVASCRMPIVVHELAVSISQKEEFGASCHGVKLEEMDTNVRCLFISKYHEDIGSSIDFPHLRTLIAGEDAASCLPSIPASLPSKHKYITVLELQGSQIKELPYNIGYHLFNLRYLGLRNTEIRELPYSMHRLYSLQTLDLKWSGIQELPSWIGNLTTLRHLFADNLIDKSQTEFLFFRSLRARKGVKHLKELQTLETVQTSTFFENNVNHLTQLSSLCVGNVEGRSCKTLFASLSKISSLSSLTVSACHSKEELRFQTLTSDHLKRLVVRGRLFNKTFECPIFMSKSLQSLELSWCNLWEDSLLELSKNLCKLVSLSLHRVSGISQLVFQKNSFAKLRRLVLTKIDAVTDLKILDGSLESLEVLHVESLDSIRELQNIQDLSKILCVRDLYFPKLISLHRGTDDIDGAVAQHL</sequence>
<evidence type="ECO:0000256" key="2">
    <source>
        <dbReference type="ARBA" id="ARBA00022614"/>
    </source>
</evidence>
<dbReference type="Pfam" id="PF00931">
    <property type="entry name" value="NB-ARC"/>
    <property type="match status" value="1"/>
</dbReference>
<dbReference type="Pfam" id="PF23559">
    <property type="entry name" value="WHD_DRP"/>
    <property type="match status" value="1"/>
</dbReference>
<dbReference type="Gene3D" id="1.10.10.10">
    <property type="entry name" value="Winged helix-like DNA-binding domain superfamily/Winged helix DNA-binding domain"/>
    <property type="match status" value="1"/>
</dbReference>
<dbReference type="GO" id="GO:0002758">
    <property type="term" value="P:innate immune response-activating signaling pathway"/>
    <property type="evidence" value="ECO:0007669"/>
    <property type="project" value="UniProtKB-ARBA"/>
</dbReference>
<dbReference type="PANTHER" id="PTHR23155:SF1216">
    <property type="entry name" value="OS04G0219600 PROTEIN"/>
    <property type="match status" value="1"/>
</dbReference>
<dbReference type="Gene3D" id="1.10.8.430">
    <property type="entry name" value="Helical domain of apoptotic protease-activating factors"/>
    <property type="match status" value="1"/>
</dbReference>
<dbReference type="Gene3D" id="3.80.10.10">
    <property type="entry name" value="Ribonuclease Inhibitor"/>
    <property type="match status" value="1"/>
</dbReference>
<comment type="similarity">
    <text evidence="1">Belongs to the disease resistance NB-LRR family.</text>
</comment>
<dbReference type="InterPro" id="IPR058922">
    <property type="entry name" value="WHD_DRP"/>
</dbReference>